<dbReference type="STRING" id="883161.HMPREF9306_01294"/>
<reference evidence="1 2" key="1">
    <citation type="submission" date="2013-04" db="EMBL/GenBank/DDBJ databases">
        <title>The Genome Sequence of Propionimicrobium lymphophilum ACS-093-V-SCH5.</title>
        <authorList>
            <consortium name="The Broad Institute Genomics Platform"/>
            <person name="Earl A."/>
            <person name="Ward D."/>
            <person name="Feldgarden M."/>
            <person name="Gevers D."/>
            <person name="Saerens B."/>
            <person name="Vaneechoutte M."/>
            <person name="Walker B."/>
            <person name="Young S."/>
            <person name="Zeng Q."/>
            <person name="Gargeya S."/>
            <person name="Fitzgerald M."/>
            <person name="Haas B."/>
            <person name="Abouelleil A."/>
            <person name="Allen A.W."/>
            <person name="Alvarado L."/>
            <person name="Arachchi H.M."/>
            <person name="Berlin A.M."/>
            <person name="Chapman S.B."/>
            <person name="Gainer-Dewar J."/>
            <person name="Goldberg J."/>
            <person name="Griggs A."/>
            <person name="Gujja S."/>
            <person name="Hansen M."/>
            <person name="Howarth C."/>
            <person name="Imamovic A."/>
            <person name="Ireland A."/>
            <person name="Larimer J."/>
            <person name="McCowan C."/>
            <person name="Murphy C."/>
            <person name="Pearson M."/>
            <person name="Poon T.W."/>
            <person name="Priest M."/>
            <person name="Roberts A."/>
            <person name="Saif S."/>
            <person name="Shea T."/>
            <person name="Sisk P."/>
            <person name="Sykes S."/>
            <person name="Wortman J."/>
            <person name="Nusbaum C."/>
            <person name="Birren B."/>
        </authorList>
    </citation>
    <scope>NUCLEOTIDE SEQUENCE [LARGE SCALE GENOMIC DNA]</scope>
    <source>
        <strain evidence="1 2">ACS-093-V-SCH5</strain>
    </source>
</reference>
<sequence length="434" mass="47229">MNLLENLLNGLDAGLFLRKHREAYYQGKQPLAFLAPEAREAIGNRFGRICSNIPRLAVNSIAERLRITGFRLDDDESTDGLWSAWQLNDLDQLAPLAHREALTLGTSYVICWADDSGRPQVSCESPNQVFAAVDPLTREVVAAVKRWQLGSVDSPCGTGAMLYLPDRIERWHSDASNAVSGFRLVETIPNPLGVCPVVQLSNVDRLSGEPASEIDDLAPLVDALNKLLADMMIASEFSGRPRRWATGVELPPDLEEAGNAVNPFPEGNKMMIAESSEAKFGQLDSADLSSYKTAVETVLSQIEAVSALPSHYLGVLSNQPASADALRAGEASLVARVEARQAVFGRAWERVANMIAAIAVGTDYRLFHSKIVWADPATRSVAQEADACVKLFQSGLLPATFVLRKLGYSDDEISQIDKIRRSESLEKAALNIGV</sequence>
<dbReference type="OrthoDB" id="1780383at2"/>
<evidence type="ECO:0008006" key="3">
    <source>
        <dbReference type="Google" id="ProtNLM"/>
    </source>
</evidence>
<accession>S2W2M7</accession>
<dbReference type="PATRIC" id="fig|883161.3.peg.1289"/>
<dbReference type="HOGENOM" id="CLU_037838_2_0_11"/>
<dbReference type="RefSeq" id="WP_016456122.1">
    <property type="nucleotide sequence ID" value="NZ_KE150269.1"/>
</dbReference>
<evidence type="ECO:0000313" key="2">
    <source>
        <dbReference type="Proteomes" id="UP000014417"/>
    </source>
</evidence>
<gene>
    <name evidence="1" type="ORF">HMPREF9306_01294</name>
</gene>
<name>S2W2M7_9ACTN</name>
<organism evidence="1 2">
    <name type="scientific">Propionimicrobium lymphophilum ACS-093-V-SCH5</name>
    <dbReference type="NCBI Taxonomy" id="883161"/>
    <lineage>
        <taxon>Bacteria</taxon>
        <taxon>Bacillati</taxon>
        <taxon>Actinomycetota</taxon>
        <taxon>Actinomycetes</taxon>
        <taxon>Propionibacteriales</taxon>
        <taxon>Propionibacteriaceae</taxon>
        <taxon>Propionimicrobium</taxon>
    </lineage>
</organism>
<proteinExistence type="predicted"/>
<protein>
    <recommendedName>
        <fullName evidence="3">SPP1 Gp6-like phage portal protein</fullName>
    </recommendedName>
</protein>
<comment type="caution">
    <text evidence="1">The sequence shown here is derived from an EMBL/GenBank/DDBJ whole genome shotgun (WGS) entry which is preliminary data.</text>
</comment>
<dbReference type="Proteomes" id="UP000014417">
    <property type="component" value="Unassembled WGS sequence"/>
</dbReference>
<dbReference type="AlphaFoldDB" id="S2W2M7"/>
<dbReference type="Pfam" id="PF05133">
    <property type="entry name" value="SPP1_portal"/>
    <property type="match status" value="1"/>
</dbReference>
<dbReference type="EMBL" id="AGZR01000008">
    <property type="protein sequence ID" value="EPD32595.1"/>
    <property type="molecule type" value="Genomic_DNA"/>
</dbReference>
<keyword evidence="2" id="KW-1185">Reference proteome</keyword>
<evidence type="ECO:0000313" key="1">
    <source>
        <dbReference type="EMBL" id="EPD32595.1"/>
    </source>
</evidence>
<dbReference type="InterPro" id="IPR021145">
    <property type="entry name" value="Portal_protein_SPP1_Gp6-like"/>
</dbReference>